<keyword evidence="3" id="KW-1185">Reference proteome</keyword>
<gene>
    <name evidence="2" type="ORF">TIFTF001_013219</name>
</gene>
<dbReference type="Proteomes" id="UP001187192">
    <property type="component" value="Unassembled WGS sequence"/>
</dbReference>
<dbReference type="InterPro" id="IPR057939">
    <property type="entry name" value="TRF2_HOY1_PH"/>
</dbReference>
<sequence>MGESQKLQVVSLEENSIPGFDVVEAANYRIRLAFELSDQKDTIRRYTDDLLNLPHLGLELEKTTDFLISVDRELFPQLTSEPELAPEIPLLENKKGSKPLKSDVSMLRIGSWKVVAQNLEDVVAKCYFGKRQLVWEILENRLKKKIQIPWGHISAMRATIEEDQPEVLEVELRNAPSFFRETGPIPKKHTVWKRATDFTDGQATSCRTHCLQFPRGTLEKYYKGLLQLQEFFEMNQITFRSLQQSPQFPSEVHNVDRDVAVSGEGNTSQITSVRQPSRSVDFGQEIDSAHKQPNSEDLHKVDSDLCFVCDSNGSLVINSQPPPCSSIPMSIPLIRACDPINQTSSCPQPVLSNGPEQTLDDLLEVYDMTLDELLDSLGVENASNTALLDQIMTDSANVAERDMMSEERNAATLPVKSEENSKISYQDHNLPLANGEEGPQNPPIQLPMNKTEGLNNENLFPYYTSEGLIMSHQNFNEGGFENLLSEGMMKNENPFSYLFYSTEDLNVVTNPFTTTANYGGEQNGMLQDILTDFGNTICKSSLPDNSRHCSYLAQHLRMPRAESASRTIVRSGSES</sequence>
<protein>
    <recommendedName>
        <fullName evidence="1">TRF2/HOY1 PH-like domain-containing protein</fullName>
    </recommendedName>
</protein>
<dbReference type="AlphaFoldDB" id="A0AA88D4E3"/>
<organism evidence="2 3">
    <name type="scientific">Ficus carica</name>
    <name type="common">Common fig</name>
    <dbReference type="NCBI Taxonomy" id="3494"/>
    <lineage>
        <taxon>Eukaryota</taxon>
        <taxon>Viridiplantae</taxon>
        <taxon>Streptophyta</taxon>
        <taxon>Embryophyta</taxon>
        <taxon>Tracheophyta</taxon>
        <taxon>Spermatophyta</taxon>
        <taxon>Magnoliopsida</taxon>
        <taxon>eudicotyledons</taxon>
        <taxon>Gunneridae</taxon>
        <taxon>Pentapetalae</taxon>
        <taxon>rosids</taxon>
        <taxon>fabids</taxon>
        <taxon>Rosales</taxon>
        <taxon>Moraceae</taxon>
        <taxon>Ficeae</taxon>
        <taxon>Ficus</taxon>
    </lineage>
</organism>
<accession>A0AA88D4E3</accession>
<evidence type="ECO:0000313" key="2">
    <source>
        <dbReference type="EMBL" id="GMN44020.1"/>
    </source>
</evidence>
<name>A0AA88D4E3_FICCA</name>
<reference evidence="2" key="1">
    <citation type="submission" date="2023-07" db="EMBL/GenBank/DDBJ databases">
        <title>draft genome sequence of fig (Ficus carica).</title>
        <authorList>
            <person name="Takahashi T."/>
            <person name="Nishimura K."/>
        </authorList>
    </citation>
    <scope>NUCLEOTIDE SEQUENCE</scope>
</reference>
<dbReference type="Pfam" id="PF24818">
    <property type="entry name" value="PH_TRF2_HOY1"/>
    <property type="match status" value="1"/>
</dbReference>
<proteinExistence type="predicted"/>
<feature type="domain" description="TRF2/HOY1 PH-like" evidence="1">
    <location>
        <begin position="104"/>
        <end position="219"/>
    </location>
</feature>
<dbReference type="PANTHER" id="PTHR33494:SF5">
    <property type="entry name" value="F10A16.6 PROTEIN"/>
    <property type="match status" value="1"/>
</dbReference>
<dbReference type="PANTHER" id="PTHR33494">
    <property type="entry name" value="OS02G0793800 PROTEIN"/>
    <property type="match status" value="1"/>
</dbReference>
<evidence type="ECO:0000259" key="1">
    <source>
        <dbReference type="Pfam" id="PF24818"/>
    </source>
</evidence>
<evidence type="ECO:0000313" key="3">
    <source>
        <dbReference type="Proteomes" id="UP001187192"/>
    </source>
</evidence>
<comment type="caution">
    <text evidence="2">The sequence shown here is derived from an EMBL/GenBank/DDBJ whole genome shotgun (WGS) entry which is preliminary data.</text>
</comment>
<dbReference type="EMBL" id="BTGU01000017">
    <property type="protein sequence ID" value="GMN44020.1"/>
    <property type="molecule type" value="Genomic_DNA"/>
</dbReference>